<proteinExistence type="predicted"/>
<accession>A0ABV0TSE8</accession>
<feature type="coiled-coil region" evidence="1">
    <location>
        <begin position="123"/>
        <end position="171"/>
    </location>
</feature>
<dbReference type="InterPro" id="IPR021818">
    <property type="entry name" value="SIPA1L_C"/>
</dbReference>
<protein>
    <recommendedName>
        <fullName evidence="2">Signal-induced proliferation-associated 1-like protein C-terminal domain-containing protein</fullName>
    </recommendedName>
</protein>
<feature type="non-terminal residue" evidence="3">
    <location>
        <position position="1"/>
    </location>
</feature>
<evidence type="ECO:0000259" key="2">
    <source>
        <dbReference type="Pfam" id="PF11881"/>
    </source>
</evidence>
<feature type="domain" description="Signal-induced proliferation-associated 1-like protein C-terminal" evidence="2">
    <location>
        <begin position="74"/>
        <end position="131"/>
    </location>
</feature>
<comment type="caution">
    <text evidence="3">The sequence shown here is derived from an EMBL/GenBank/DDBJ whole genome shotgun (WGS) entry which is preliminary data.</text>
</comment>
<gene>
    <name evidence="3" type="ORF">ILYODFUR_006205</name>
</gene>
<organism evidence="3 4">
    <name type="scientific">Ilyodon furcidens</name>
    <name type="common">goldbreast splitfin</name>
    <dbReference type="NCBI Taxonomy" id="33524"/>
    <lineage>
        <taxon>Eukaryota</taxon>
        <taxon>Metazoa</taxon>
        <taxon>Chordata</taxon>
        <taxon>Craniata</taxon>
        <taxon>Vertebrata</taxon>
        <taxon>Euteleostomi</taxon>
        <taxon>Actinopterygii</taxon>
        <taxon>Neopterygii</taxon>
        <taxon>Teleostei</taxon>
        <taxon>Neoteleostei</taxon>
        <taxon>Acanthomorphata</taxon>
        <taxon>Ovalentaria</taxon>
        <taxon>Atherinomorphae</taxon>
        <taxon>Cyprinodontiformes</taxon>
        <taxon>Goodeidae</taxon>
        <taxon>Ilyodon</taxon>
    </lineage>
</organism>
<name>A0ABV0TSE8_9TELE</name>
<keyword evidence="4" id="KW-1185">Reference proteome</keyword>
<feature type="domain" description="Signal-induced proliferation-associated 1-like protein C-terminal" evidence="2">
    <location>
        <begin position="4"/>
        <end position="67"/>
    </location>
</feature>
<evidence type="ECO:0000256" key="1">
    <source>
        <dbReference type="SAM" id="Coils"/>
    </source>
</evidence>
<evidence type="ECO:0000313" key="3">
    <source>
        <dbReference type="EMBL" id="MEQ2235830.1"/>
    </source>
</evidence>
<keyword evidence="1" id="KW-0175">Coiled coil</keyword>
<reference evidence="3 4" key="1">
    <citation type="submission" date="2021-06" db="EMBL/GenBank/DDBJ databases">
        <authorList>
            <person name="Palmer J.M."/>
        </authorList>
    </citation>
    <scope>NUCLEOTIDE SEQUENCE [LARGE SCALE GENOMIC DNA]</scope>
    <source>
        <strain evidence="4">if_2019</strain>
        <tissue evidence="3">Muscle</tissue>
    </source>
</reference>
<dbReference type="Proteomes" id="UP001482620">
    <property type="component" value="Unassembled WGS sequence"/>
</dbReference>
<sequence>VLAPGSLSPRRSLYRTLSDESVCSNRKASSYASSHSSMLDQAMPNDILFSTTPPYHSTLPPRMIHNQGASNLRNQRVASFCTMTDMQRVEALQISRELTRRVVEAEGAALESDSSPSTLTGKVNQLEVILRQLQQDLRKEKEDKAMLQEEVQHLRQDNMRLQEESQTAAAQLRKFTEWFFHAIDKKP</sequence>
<dbReference type="Pfam" id="PF11881">
    <property type="entry name" value="SPAR_C"/>
    <property type="match status" value="2"/>
</dbReference>
<dbReference type="EMBL" id="JAHRIQ010046718">
    <property type="protein sequence ID" value="MEQ2235830.1"/>
    <property type="molecule type" value="Genomic_DNA"/>
</dbReference>
<evidence type="ECO:0000313" key="4">
    <source>
        <dbReference type="Proteomes" id="UP001482620"/>
    </source>
</evidence>